<accession>A0A2S9XHV1</accession>
<feature type="binding site" evidence="2">
    <location>
        <begin position="267"/>
        <end position="270"/>
    </location>
    <ligand>
        <name>substrate</name>
    </ligand>
</feature>
<dbReference type="EC" id="3.5.1.26" evidence="5"/>
<dbReference type="GO" id="GO:0005737">
    <property type="term" value="C:cytoplasm"/>
    <property type="evidence" value="ECO:0007669"/>
    <property type="project" value="TreeGrafter"/>
</dbReference>
<proteinExistence type="predicted"/>
<dbReference type="RefSeq" id="WP_181198099.1">
    <property type="nucleotide sequence ID" value="NZ_PVNK01000209.1"/>
</dbReference>
<feature type="region of interest" description="Disordered" evidence="4">
    <location>
        <begin position="39"/>
        <end position="59"/>
    </location>
</feature>
<feature type="binding site" evidence="2">
    <location>
        <begin position="289"/>
        <end position="292"/>
    </location>
    <ligand>
        <name>substrate</name>
    </ligand>
</feature>
<comment type="caution">
    <text evidence="5">The sequence shown here is derived from an EMBL/GenBank/DDBJ whole genome shotgun (WGS) entry which is preliminary data.</text>
</comment>
<protein>
    <submittedName>
        <fullName evidence="5">N(4)-(Beta-N-acetylglucosaminyl)-L-asparaginase</fullName>
        <ecNumber evidence="5">3.5.1.26</ecNumber>
    </submittedName>
</protein>
<keyword evidence="6" id="KW-1185">Reference proteome</keyword>
<dbReference type="InterPro" id="IPR000246">
    <property type="entry name" value="Peptidase_T2"/>
</dbReference>
<dbReference type="AlphaFoldDB" id="A0A2S9XHV1"/>
<evidence type="ECO:0000256" key="2">
    <source>
        <dbReference type="PIRSR" id="PIRSR600246-2"/>
    </source>
</evidence>
<dbReference type="SUPFAM" id="SSF56235">
    <property type="entry name" value="N-terminal nucleophile aminohydrolases (Ntn hydrolases)"/>
    <property type="match status" value="1"/>
</dbReference>
<name>A0A2S9XHV1_9BACT</name>
<dbReference type="EMBL" id="PVNK01000209">
    <property type="protein sequence ID" value="PRP92443.1"/>
    <property type="molecule type" value="Genomic_DNA"/>
</dbReference>
<keyword evidence="5" id="KW-0378">Hydrolase</keyword>
<dbReference type="Proteomes" id="UP000237968">
    <property type="component" value="Unassembled WGS sequence"/>
</dbReference>
<dbReference type="InterPro" id="IPR029055">
    <property type="entry name" value="Ntn_hydrolases_N"/>
</dbReference>
<evidence type="ECO:0000256" key="3">
    <source>
        <dbReference type="PIRSR" id="PIRSR600246-3"/>
    </source>
</evidence>
<dbReference type="GO" id="GO:0003948">
    <property type="term" value="F:N4-(beta-N-acetylglucosaminyl)-L-asparaginase activity"/>
    <property type="evidence" value="ECO:0007669"/>
    <property type="project" value="UniProtKB-EC"/>
</dbReference>
<dbReference type="Pfam" id="PF01112">
    <property type="entry name" value="Asparaginase_2"/>
    <property type="match status" value="1"/>
</dbReference>
<dbReference type="PANTHER" id="PTHR10188">
    <property type="entry name" value="L-ASPARAGINASE"/>
    <property type="match status" value="1"/>
</dbReference>
<feature type="active site" description="Nucleophile" evidence="1">
    <location>
        <position position="239"/>
    </location>
</feature>
<evidence type="ECO:0000256" key="1">
    <source>
        <dbReference type="PIRSR" id="PIRSR600246-1"/>
    </source>
</evidence>
<dbReference type="Gene3D" id="3.60.20.30">
    <property type="entry name" value="(Glycosyl)asparaginase"/>
    <property type="match status" value="1"/>
</dbReference>
<evidence type="ECO:0000313" key="5">
    <source>
        <dbReference type="EMBL" id="PRP92443.1"/>
    </source>
</evidence>
<dbReference type="PANTHER" id="PTHR10188:SF6">
    <property type="entry name" value="N(4)-(BETA-N-ACETYLGLUCOSAMINYL)-L-ASPARAGINASE"/>
    <property type="match status" value="1"/>
</dbReference>
<dbReference type="CDD" id="cd04703">
    <property type="entry name" value="Asparaginase_2_like_1"/>
    <property type="match status" value="1"/>
</dbReference>
<gene>
    <name evidence="5" type="ORF">ENSA5_48610</name>
</gene>
<organism evidence="5 6">
    <name type="scientific">Enhygromyxa salina</name>
    <dbReference type="NCBI Taxonomy" id="215803"/>
    <lineage>
        <taxon>Bacteria</taxon>
        <taxon>Pseudomonadati</taxon>
        <taxon>Myxococcota</taxon>
        <taxon>Polyangia</taxon>
        <taxon>Nannocystales</taxon>
        <taxon>Nannocystaceae</taxon>
        <taxon>Enhygromyxa</taxon>
    </lineage>
</organism>
<evidence type="ECO:0000256" key="4">
    <source>
        <dbReference type="SAM" id="MobiDB-lite"/>
    </source>
</evidence>
<reference evidence="5 6" key="1">
    <citation type="submission" date="2018-03" db="EMBL/GenBank/DDBJ databases">
        <title>Draft Genome Sequences of the Obligatory Marine Myxobacteria Enhygromyxa salina SWB005.</title>
        <authorList>
            <person name="Poehlein A."/>
            <person name="Moghaddam J.A."/>
            <person name="Harms H."/>
            <person name="Alanjari M."/>
            <person name="Koenig G.M."/>
            <person name="Daniel R."/>
            <person name="Schaeberle T.F."/>
        </authorList>
    </citation>
    <scope>NUCLEOTIDE SEQUENCE [LARGE SCALE GENOMIC DNA]</scope>
    <source>
        <strain evidence="5 6">SWB005</strain>
    </source>
</reference>
<feature type="site" description="Cleavage; by autolysis" evidence="3">
    <location>
        <begin position="238"/>
        <end position="239"/>
    </location>
</feature>
<sequence>MVLPLALGCDPRPRVGEVPPRSVDAVAVERAASDPARVGPLVLAHGGQGSPASRSDGPAVAVDRGFARLESEGEDAVAAAIATIESLEDDPRFNAGTGANLRLDARSIEADAALMDDRARFGAVAGIADLRHPIRVAEAVAASPHLLLVGEGAQAFAGTLGLEARDLSTPQARAKLARGYAKLFAGEAGPWSEWDWRRHWNFATPAPAKLDEAMALLEAAEAGAQGEAPDETPDETKDTVGVVVRTAQGRYAAALSTGGTTLAIHGRVGDVPLLGAGLYAGPHGAVAATGKGEAIIRELVAARVYELLARGQTPADAIRLVTREISPEEGVGVIAVSDLGWGTGATSQMAWAARDRDARHRADTWIQRQDR</sequence>
<evidence type="ECO:0000313" key="6">
    <source>
        <dbReference type="Proteomes" id="UP000237968"/>
    </source>
</evidence>